<gene>
    <name evidence="15 16" type="primary">Catip</name>
</gene>
<dbReference type="GeneTree" id="ENSGT00940000154101"/>
<feature type="domain" description="Ciliogenesis-associated TTC17-interacting protein N-terminal" evidence="14">
    <location>
        <begin position="66"/>
        <end position="129"/>
    </location>
</feature>
<feature type="compositionally biased region" description="Acidic residues" evidence="13">
    <location>
        <begin position="418"/>
        <end position="462"/>
    </location>
</feature>
<dbReference type="AGR" id="MGI:2685062"/>
<evidence type="ECO:0000256" key="11">
    <source>
        <dbReference type="ARBA" id="ARBA00037938"/>
    </source>
</evidence>
<evidence type="ECO:0000313" key="17">
    <source>
        <dbReference type="Proteomes" id="UP000000589"/>
    </source>
</evidence>
<evidence type="ECO:0000256" key="2">
    <source>
        <dbReference type="ARBA" id="ARBA00004236"/>
    </source>
</evidence>
<proteinExistence type="evidence at protein level"/>
<evidence type="ECO:0000256" key="5">
    <source>
        <dbReference type="ARBA" id="ARBA00022490"/>
    </source>
</evidence>
<keyword evidence="9" id="KW-0539">Nucleus</keyword>
<keyword evidence="6" id="KW-0970">Cilium biogenesis/degradation</keyword>
<reference evidence="15 17" key="2">
    <citation type="journal article" date="2011" name="PLoS Biol.">
        <title>Modernizing reference genome assemblies.</title>
        <authorList>
            <person name="Church D.M."/>
            <person name="Schneider V.A."/>
            <person name="Graves T."/>
            <person name="Auger K."/>
            <person name="Cunningham F."/>
            <person name="Bouk N."/>
            <person name="Chen H.C."/>
            <person name="Agarwala R."/>
            <person name="McLaren W.M."/>
            <person name="Ritchie G.R."/>
            <person name="Albracht D."/>
            <person name="Kremitzki M."/>
            <person name="Rock S."/>
            <person name="Kotkiewicz H."/>
            <person name="Kremitzki C."/>
            <person name="Wollam A."/>
            <person name="Trani L."/>
            <person name="Fulton L."/>
            <person name="Fulton R."/>
            <person name="Matthews L."/>
            <person name="Whitehead S."/>
            <person name="Chow W."/>
            <person name="Torrance J."/>
            <person name="Dunn M."/>
            <person name="Harden G."/>
            <person name="Threadgold G."/>
            <person name="Wood J."/>
            <person name="Collins J."/>
            <person name="Heath P."/>
            <person name="Griffiths G."/>
            <person name="Pelan S."/>
            <person name="Grafham D."/>
            <person name="Eichler E.E."/>
            <person name="Weinstock G."/>
            <person name="Mardis E.R."/>
            <person name="Wilson R.K."/>
            <person name="Howe K."/>
            <person name="Flicek P."/>
            <person name="Hubbard T."/>
        </authorList>
    </citation>
    <scope>NUCLEOTIDE SEQUENCE [LARGE SCALE GENOMIC DNA]</scope>
    <source>
        <strain evidence="15 17">C57BL/6J</strain>
    </source>
</reference>
<evidence type="ECO:0000256" key="13">
    <source>
        <dbReference type="SAM" id="MobiDB-lite"/>
    </source>
</evidence>
<evidence type="ECO:0000256" key="6">
    <source>
        <dbReference type="ARBA" id="ARBA00022794"/>
    </source>
</evidence>
<sequence>MSSKVSPTVSKAKDQHHLGQLQQQQQQRQQQQPFPEANAEAISFLNSFCEPDGGAGVGRRGLEDMLLFFPETLAILSDTGEPQGELTIEVQRGKYKDDIGILTHCLLVHASSRGFLDKSLCGSSLLAWASPFPSVHPMTSVPPCTPGYLNNNLELMEQHSQEFIKFPVLPMERKMSVLKQDGQFVVTRSVKEGEETKTGVSVFPYKTFKGFVSSAANVVLLRVMAWQQSVPSGARFLALDSEGKLCHCTYKSLGFQTIQVGNQQAKMFIVEQTIHSEEGIPFSCQYYLLPDGHLAKRVQVGSPGCCIITKMPLIREEDVIESPPTFDKKPLVWGEDLELYSKFLDRKEQLRLSHASYLRHHPEAQALVSDFLLFLLLRRPEDVVTFAAEHFRPFAALRSPIPALRSSHQPSPFRTLENEEEEEAKEEEEKEEEEEEEEEIAGEIEGEEEEEEIEEGDDYLYMDEDEDIEDYTYYENYYYNYDEEVDSYDDVNNYDDDDIANVDDNDDIDNYDDDNDDDDDDDDNDDEDDVDDNDDDDVDKVRAKVDNLSVDNDDNDVVNSDNVDVDNDNNNQG</sequence>
<dbReference type="GO" id="GO:0030030">
    <property type="term" value="P:cell projection organization"/>
    <property type="evidence" value="ECO:0007669"/>
    <property type="project" value="UniProtKB-KW"/>
</dbReference>
<organism evidence="15 17">
    <name type="scientific">Mus musculus</name>
    <name type="common">Mouse</name>
    <dbReference type="NCBI Taxonomy" id="10090"/>
    <lineage>
        <taxon>Eukaryota</taxon>
        <taxon>Metazoa</taxon>
        <taxon>Chordata</taxon>
        <taxon>Craniata</taxon>
        <taxon>Vertebrata</taxon>
        <taxon>Euteleostomi</taxon>
        <taxon>Mammalia</taxon>
        <taxon>Eutheria</taxon>
        <taxon>Euarchontoglires</taxon>
        <taxon>Glires</taxon>
        <taxon>Rodentia</taxon>
        <taxon>Myomorpha</taxon>
        <taxon>Muroidea</taxon>
        <taxon>Muridae</taxon>
        <taxon>Murinae</taxon>
        <taxon>Mus</taxon>
        <taxon>Mus</taxon>
    </lineage>
</organism>
<feature type="domain" description="Ciliogenesis-associated TTC17-interacting protein N-terminal" evidence="14">
    <location>
        <begin position="147"/>
        <end position="303"/>
    </location>
</feature>
<name>A0A8V5KY96_MOUSE</name>
<keyword evidence="17" id="KW-1185">Reference proteome</keyword>
<keyword evidence="18" id="KW-1267">Proteomics identification</keyword>
<dbReference type="MGI" id="MGI:2685062">
    <property type="gene designation" value="Catip"/>
</dbReference>
<dbReference type="PANTHER" id="PTHR15505:SF3">
    <property type="entry name" value="CILIOGENESIS-ASSOCIATED TTC17-INTERACTING PROTEIN"/>
    <property type="match status" value="1"/>
</dbReference>
<reference evidence="15 17" key="1">
    <citation type="journal article" date="2009" name="PLoS Biol.">
        <title>Lineage-specific biology revealed by a finished genome assembly of the mouse.</title>
        <authorList>
            <consortium name="Mouse Genome Sequencing Consortium"/>
            <person name="Church D.M."/>
            <person name="Goodstadt L."/>
            <person name="Hillier L.W."/>
            <person name="Zody M.C."/>
            <person name="Goldstein S."/>
            <person name="She X."/>
            <person name="Bult C.J."/>
            <person name="Agarwala R."/>
            <person name="Cherry J.L."/>
            <person name="DiCuccio M."/>
            <person name="Hlavina W."/>
            <person name="Kapustin Y."/>
            <person name="Meric P."/>
            <person name="Maglott D."/>
            <person name="Birtle Z."/>
            <person name="Marques A.C."/>
            <person name="Graves T."/>
            <person name="Zhou S."/>
            <person name="Teague B."/>
            <person name="Potamousis K."/>
            <person name="Churas C."/>
            <person name="Place M."/>
            <person name="Herschleb J."/>
            <person name="Runnheim R."/>
            <person name="Forrest D."/>
            <person name="Amos-Landgraf J."/>
            <person name="Schwartz D.C."/>
            <person name="Cheng Z."/>
            <person name="Lindblad-Toh K."/>
            <person name="Eichler E.E."/>
            <person name="Ponting C.P."/>
        </authorList>
    </citation>
    <scope>NUCLEOTIDE SEQUENCE [LARGE SCALE GENOMIC DNA]</scope>
    <source>
        <strain evidence="15 17">C57BL/6J</strain>
    </source>
</reference>
<protein>
    <recommendedName>
        <fullName evidence="12">Ciliogenesis-associated TTC17-interacting protein</fullName>
    </recommendedName>
</protein>
<comment type="similarity">
    <text evidence="11">Belongs to the CATIP family.</text>
</comment>
<evidence type="ECO:0000256" key="8">
    <source>
        <dbReference type="ARBA" id="ARBA00023212"/>
    </source>
</evidence>
<evidence type="ECO:0000256" key="12">
    <source>
        <dbReference type="ARBA" id="ARBA00039249"/>
    </source>
</evidence>
<dbReference type="Proteomes" id="UP000000589">
    <property type="component" value="Chromosome 1"/>
</dbReference>
<evidence type="ECO:0000313" key="16">
    <source>
        <dbReference type="MGI" id="MGI:2685062"/>
    </source>
</evidence>
<accession>A0A8V5KY96</accession>
<evidence type="ECO:0000256" key="4">
    <source>
        <dbReference type="ARBA" id="ARBA00022475"/>
    </source>
</evidence>
<evidence type="ECO:0007829" key="18">
    <source>
        <dbReference type="ProteomicsDB" id="A0A8V5KY96"/>
    </source>
</evidence>
<evidence type="ECO:0000256" key="1">
    <source>
        <dbReference type="ARBA" id="ARBA00004123"/>
    </source>
</evidence>
<dbReference type="GO" id="GO:0005634">
    <property type="term" value="C:nucleus"/>
    <property type="evidence" value="ECO:0007669"/>
    <property type="project" value="UniProtKB-SubCell"/>
</dbReference>
<evidence type="ECO:0000256" key="9">
    <source>
        <dbReference type="ARBA" id="ARBA00023242"/>
    </source>
</evidence>
<comment type="function">
    <text evidence="10">Plays a role in primary ciliogenesis by modulating actin polymerization.</text>
</comment>
<keyword evidence="4" id="KW-1003">Cell membrane</keyword>
<feature type="compositionally biased region" description="Acidic residues" evidence="13">
    <location>
        <begin position="481"/>
        <end position="538"/>
    </location>
</feature>
<evidence type="ECO:0000256" key="7">
    <source>
        <dbReference type="ARBA" id="ARBA00023136"/>
    </source>
</evidence>
<dbReference type="GO" id="GO:0005856">
    <property type="term" value="C:cytoskeleton"/>
    <property type="evidence" value="ECO:0007669"/>
    <property type="project" value="UniProtKB-SubCell"/>
</dbReference>
<comment type="subcellular location">
    <subcellularLocation>
        <location evidence="2">Cell membrane</location>
    </subcellularLocation>
    <subcellularLocation>
        <location evidence="3">Cytoplasm</location>
        <location evidence="3">Cytoskeleton</location>
    </subcellularLocation>
    <subcellularLocation>
        <location evidence="1">Nucleus</location>
    </subcellularLocation>
</comment>
<feature type="region of interest" description="Disordered" evidence="13">
    <location>
        <begin position="1"/>
        <end position="36"/>
    </location>
</feature>
<dbReference type="Ensembl" id="ENSMUST00000240719.1">
    <property type="protein sequence ID" value="ENSMUSP00000159512.1"/>
    <property type="gene ID" value="ENSMUSG00000073650.10"/>
</dbReference>
<reference evidence="15" key="4">
    <citation type="submission" date="2025-09" db="UniProtKB">
        <authorList>
            <consortium name="Ensembl"/>
        </authorList>
    </citation>
    <scope>IDENTIFICATION</scope>
    <source>
        <strain evidence="15">C57BL/6J</strain>
    </source>
</reference>
<feature type="region of interest" description="Disordered" evidence="13">
    <location>
        <begin position="405"/>
        <end position="462"/>
    </location>
</feature>
<keyword evidence="8" id="KW-0206">Cytoskeleton</keyword>
<dbReference type="PANTHER" id="PTHR15505">
    <property type="entry name" value="RIIA DOMAIN-CONTAINING PROTEIN 1"/>
    <property type="match status" value="1"/>
</dbReference>
<evidence type="ECO:0000256" key="10">
    <source>
        <dbReference type="ARBA" id="ARBA00037538"/>
    </source>
</evidence>
<feature type="region of interest" description="Disordered" evidence="13">
    <location>
        <begin position="479"/>
        <end position="573"/>
    </location>
</feature>
<feature type="compositionally biased region" description="Low complexity" evidence="13">
    <location>
        <begin position="18"/>
        <end position="32"/>
    </location>
</feature>
<evidence type="ECO:0000256" key="3">
    <source>
        <dbReference type="ARBA" id="ARBA00004245"/>
    </source>
</evidence>
<keyword evidence="5" id="KW-0963">Cytoplasm</keyword>
<evidence type="ECO:0000259" key="14">
    <source>
        <dbReference type="Pfam" id="PF21772"/>
    </source>
</evidence>
<feature type="compositionally biased region" description="Low complexity" evidence="13">
    <location>
        <begin position="557"/>
        <end position="573"/>
    </location>
</feature>
<dbReference type="InterPro" id="IPR048777">
    <property type="entry name" value="CATIP_N"/>
</dbReference>
<dbReference type="Pfam" id="PF21772">
    <property type="entry name" value="CATIP_N"/>
    <property type="match status" value="2"/>
</dbReference>
<evidence type="ECO:0000313" key="15">
    <source>
        <dbReference type="Ensembl" id="ENSMUSP00000159512.1"/>
    </source>
</evidence>
<reference evidence="15" key="3">
    <citation type="submission" date="2025-08" db="UniProtKB">
        <authorList>
            <consortium name="Ensembl"/>
        </authorList>
    </citation>
    <scope>IDENTIFICATION</scope>
    <source>
        <strain evidence="15">C57BL/6J</strain>
    </source>
</reference>
<keyword evidence="7" id="KW-0472">Membrane</keyword>
<dbReference type="GO" id="GO:0005886">
    <property type="term" value="C:plasma membrane"/>
    <property type="evidence" value="ECO:0007669"/>
    <property type="project" value="UniProtKB-SubCell"/>
</dbReference>
<dbReference type="OrthoDB" id="6334211at2759"/>
<dbReference type="AlphaFoldDB" id="A0A8V5KY96"/>